<feature type="domain" description="DUF6268" evidence="3">
    <location>
        <begin position="34"/>
        <end position="252"/>
    </location>
</feature>
<keyword evidence="1" id="KW-1133">Transmembrane helix</keyword>
<evidence type="ECO:0000256" key="2">
    <source>
        <dbReference type="SAM" id="SignalP"/>
    </source>
</evidence>
<keyword evidence="1" id="KW-0812">Transmembrane</keyword>
<reference evidence="4 5" key="1">
    <citation type="submission" date="2016-10" db="EMBL/GenBank/DDBJ databases">
        <authorList>
            <person name="de Groot N.N."/>
        </authorList>
    </citation>
    <scope>NUCLEOTIDE SEQUENCE [LARGE SCALE GENOMIC DNA]</scope>
    <source>
        <strain evidence="4 5">DSM 16195</strain>
    </source>
</reference>
<dbReference type="STRING" id="227084.SAMN05421855_101683"/>
<dbReference type="OrthoDB" id="1488805at2"/>
<dbReference type="Pfam" id="PF19783">
    <property type="entry name" value="DUF6268"/>
    <property type="match status" value="1"/>
</dbReference>
<evidence type="ECO:0000259" key="3">
    <source>
        <dbReference type="Pfam" id="PF19783"/>
    </source>
</evidence>
<keyword evidence="2" id="KW-0732">Signal</keyword>
<sequence>MRKFLIVLFLLPCFGNAQNYVDLLKIGYGQTFSNNFENTNSSTHVSFSEADVTVPVVLSENNAFITGIGFSQTRLQLFPEAENKNLYSTTLKIGLATTYNDTWSSTVVLLPKIASDYAAVSGDDFYMGGFGVVKFQKTKNLKYRFGVYATMEAFGLFTTPIIGWYYLSENKKFEMDVSLPISVDASYALGKTSVGFDYYGIGRSFAFTENNTSLYVDQSSLEFSGYVQYAMLQKSILIRGKIGYATSNNEVYAKDDTIDLGVSAFSFGDNRILLNPDLNGGAFLKLEAVYRFNLPAKQLENKP</sequence>
<dbReference type="Proteomes" id="UP000199321">
    <property type="component" value="Unassembled WGS sequence"/>
</dbReference>
<feature type="transmembrane region" description="Helical" evidence="1">
    <location>
        <begin position="145"/>
        <end position="167"/>
    </location>
</feature>
<keyword evidence="1" id="KW-0472">Membrane</keyword>
<organism evidence="4 5">
    <name type="scientific">Ulvibacter litoralis</name>
    <dbReference type="NCBI Taxonomy" id="227084"/>
    <lineage>
        <taxon>Bacteria</taxon>
        <taxon>Pseudomonadati</taxon>
        <taxon>Bacteroidota</taxon>
        <taxon>Flavobacteriia</taxon>
        <taxon>Flavobacteriales</taxon>
        <taxon>Flavobacteriaceae</taxon>
        <taxon>Ulvibacter</taxon>
    </lineage>
</organism>
<evidence type="ECO:0000313" key="4">
    <source>
        <dbReference type="EMBL" id="SDE45037.1"/>
    </source>
</evidence>
<name>A0A1G7D0I4_9FLAO</name>
<dbReference type="AlphaFoldDB" id="A0A1G7D0I4"/>
<evidence type="ECO:0000313" key="5">
    <source>
        <dbReference type="Proteomes" id="UP000199321"/>
    </source>
</evidence>
<evidence type="ECO:0000256" key="1">
    <source>
        <dbReference type="SAM" id="Phobius"/>
    </source>
</evidence>
<dbReference type="EMBL" id="FNBA01000001">
    <property type="protein sequence ID" value="SDE45037.1"/>
    <property type="molecule type" value="Genomic_DNA"/>
</dbReference>
<dbReference type="RefSeq" id="WP_139149354.1">
    <property type="nucleotide sequence ID" value="NZ_BMWO01000001.1"/>
</dbReference>
<protein>
    <recommendedName>
        <fullName evidence="3">DUF6268 domain-containing protein</fullName>
    </recommendedName>
</protein>
<feature type="chain" id="PRO_5011689474" description="DUF6268 domain-containing protein" evidence="2">
    <location>
        <begin position="20"/>
        <end position="303"/>
    </location>
</feature>
<proteinExistence type="predicted"/>
<gene>
    <name evidence="4" type="ORF">SAMN05421855_101683</name>
</gene>
<feature type="signal peptide" evidence="2">
    <location>
        <begin position="1"/>
        <end position="19"/>
    </location>
</feature>
<keyword evidence="5" id="KW-1185">Reference proteome</keyword>
<dbReference type="InterPro" id="IPR046235">
    <property type="entry name" value="DUF6268"/>
</dbReference>
<accession>A0A1G7D0I4</accession>